<protein>
    <submittedName>
        <fullName evidence="1">Proline dehydrogenase</fullName>
    </submittedName>
</protein>
<dbReference type="Proteomes" id="UP000255295">
    <property type="component" value="Unassembled WGS sequence"/>
</dbReference>
<organism evidence="1 2">
    <name type="scientific">Lysinibacillus sphaericus</name>
    <name type="common">Bacillus sphaericus</name>
    <dbReference type="NCBI Taxonomy" id="1421"/>
    <lineage>
        <taxon>Bacteria</taxon>
        <taxon>Bacillati</taxon>
        <taxon>Bacillota</taxon>
        <taxon>Bacilli</taxon>
        <taxon>Bacillales</taxon>
        <taxon>Bacillaceae</taxon>
        <taxon>Lysinibacillus</taxon>
    </lineage>
</organism>
<dbReference type="InterPro" id="IPR024460">
    <property type="entry name" value="Protamine-like"/>
</dbReference>
<reference evidence="1 2" key="1">
    <citation type="submission" date="2018-06" db="EMBL/GenBank/DDBJ databases">
        <authorList>
            <consortium name="Pathogen Informatics"/>
            <person name="Doyle S."/>
        </authorList>
    </citation>
    <scope>NUCLEOTIDE SEQUENCE [LARGE SCALE GENOMIC DNA]</scope>
    <source>
        <strain evidence="1 2">NCTC10338</strain>
    </source>
</reference>
<comment type="caution">
    <text evidence="1">The sequence shown here is derived from an EMBL/GenBank/DDBJ whole genome shotgun (WGS) entry which is preliminary data.</text>
</comment>
<sequence>MKKPQELVMEALKSAARNNQMKDAFQQSKELYPLLLKAAKRYVAGEVRADAIAGSRKFISERLSSFTGVYRRKYCAS</sequence>
<evidence type="ECO:0000313" key="2">
    <source>
        <dbReference type="Proteomes" id="UP000255295"/>
    </source>
</evidence>
<dbReference type="AlphaFoldDB" id="A0AAJ5A6K0"/>
<evidence type="ECO:0000313" key="1">
    <source>
        <dbReference type="EMBL" id="SUX55520.1"/>
    </source>
</evidence>
<proteinExistence type="predicted"/>
<dbReference type="EMBL" id="UFSZ01000002">
    <property type="protein sequence ID" value="SUX55520.1"/>
    <property type="molecule type" value="Genomic_DNA"/>
</dbReference>
<name>A0AAJ5A6K0_LYSSH</name>
<accession>A0AAJ5A6K0</accession>
<dbReference type="Pfam" id="PF06382">
    <property type="entry name" value="Protamine_like"/>
    <property type="match status" value="1"/>
</dbReference>
<gene>
    <name evidence="1" type="ORF">NCTC10338_04763</name>
</gene>